<accession>A0AAJ1BIU9</accession>
<evidence type="ECO:0000313" key="2">
    <source>
        <dbReference type="Proteomes" id="UP001297581"/>
    </source>
</evidence>
<dbReference type="EMBL" id="JAKUDL010000003">
    <property type="protein sequence ID" value="MCH4294584.1"/>
    <property type="molecule type" value="Genomic_DNA"/>
</dbReference>
<reference evidence="1 2" key="1">
    <citation type="submission" date="2022-02" db="EMBL/GenBank/DDBJ databases">
        <title>The genome sequence of Shewanella sp. 3B26.</title>
        <authorList>
            <person name="Du J."/>
        </authorList>
    </citation>
    <scope>NUCLEOTIDE SEQUENCE [LARGE SCALE GENOMIC DNA]</scope>
    <source>
        <strain evidence="1 2">3B26</strain>
    </source>
</reference>
<evidence type="ECO:0000313" key="1">
    <source>
        <dbReference type="EMBL" id="MCH4294584.1"/>
    </source>
</evidence>
<keyword evidence="2" id="KW-1185">Reference proteome</keyword>
<gene>
    <name evidence="1" type="ORF">MJ923_09755</name>
</gene>
<dbReference type="RefSeq" id="WP_240590916.1">
    <property type="nucleotide sequence ID" value="NZ_JAKUDL010000003.1"/>
</dbReference>
<dbReference type="AlphaFoldDB" id="A0AAJ1BIU9"/>
<dbReference type="Proteomes" id="UP001297581">
    <property type="component" value="Unassembled WGS sequence"/>
</dbReference>
<dbReference type="Pfam" id="PF09523">
    <property type="entry name" value="DUF2390"/>
    <property type="match status" value="1"/>
</dbReference>
<name>A0AAJ1BIU9_9GAMM</name>
<dbReference type="NCBIfam" id="TIGR02444">
    <property type="entry name" value="TIGR02444 family protein"/>
    <property type="match status" value="1"/>
</dbReference>
<comment type="caution">
    <text evidence="1">The sequence shown here is derived from an EMBL/GenBank/DDBJ whole genome shotgun (WGS) entry which is preliminary data.</text>
</comment>
<protein>
    <submittedName>
        <fullName evidence="1">TIGR02444 family protein</fullName>
    </submittedName>
</protein>
<dbReference type="InterPro" id="IPR012659">
    <property type="entry name" value="CHP02444"/>
</dbReference>
<proteinExistence type="predicted"/>
<sequence>MTTEEIFTQELWHACEAHYSTHEALCLRLQDDCQINVNLLLLASELDKRDIRLSLGQWQQLIAEVGAWDERLIGPYRRLRQLAKPSLNDDEYRQMLDVELMMERKVQKLLLHRLNHIEASEGNADNLGLLLSEFGLEIDVAAELRH</sequence>
<organism evidence="1 2">
    <name type="scientific">Shewanella zhuhaiensis</name>
    <dbReference type="NCBI Taxonomy" id="2919576"/>
    <lineage>
        <taxon>Bacteria</taxon>
        <taxon>Pseudomonadati</taxon>
        <taxon>Pseudomonadota</taxon>
        <taxon>Gammaproteobacteria</taxon>
        <taxon>Alteromonadales</taxon>
        <taxon>Shewanellaceae</taxon>
        <taxon>Shewanella</taxon>
    </lineage>
</organism>